<name>A0A383RD05_PAEAL</name>
<dbReference type="Proteomes" id="UP000304148">
    <property type="component" value="Chromosome"/>
</dbReference>
<dbReference type="CDD" id="cd06986">
    <property type="entry name" value="cupin_MmsR-like_N"/>
    <property type="match status" value="1"/>
</dbReference>
<evidence type="ECO:0000259" key="4">
    <source>
        <dbReference type="PROSITE" id="PS01124"/>
    </source>
</evidence>
<proteinExistence type="predicted"/>
<dbReference type="PANTHER" id="PTHR43280">
    <property type="entry name" value="ARAC-FAMILY TRANSCRIPTIONAL REGULATOR"/>
    <property type="match status" value="1"/>
</dbReference>
<dbReference type="InterPro" id="IPR037923">
    <property type="entry name" value="HTH-like"/>
</dbReference>
<evidence type="ECO:0000256" key="2">
    <source>
        <dbReference type="ARBA" id="ARBA00023125"/>
    </source>
</evidence>
<evidence type="ECO:0000313" key="5">
    <source>
        <dbReference type="EMBL" id="SYX84850.1"/>
    </source>
</evidence>
<dbReference type="GO" id="GO:0043565">
    <property type="term" value="F:sequence-specific DNA binding"/>
    <property type="evidence" value="ECO:0007669"/>
    <property type="project" value="InterPro"/>
</dbReference>
<dbReference type="SUPFAM" id="SSF51215">
    <property type="entry name" value="Regulatory protein AraC"/>
    <property type="match status" value="1"/>
</dbReference>
<reference evidence="6" key="1">
    <citation type="submission" date="2018-08" db="EMBL/GenBank/DDBJ databases">
        <authorList>
            <person name="Chevrot R."/>
        </authorList>
    </citation>
    <scope>NUCLEOTIDE SEQUENCE [LARGE SCALE GENOMIC DNA]</scope>
</reference>
<dbReference type="Pfam" id="PF02311">
    <property type="entry name" value="AraC_binding"/>
    <property type="match status" value="1"/>
</dbReference>
<dbReference type="PANTHER" id="PTHR43280:SF30">
    <property type="entry name" value="MMSAB OPERON REGULATORY PROTEIN"/>
    <property type="match status" value="1"/>
</dbReference>
<dbReference type="EMBL" id="LS992241">
    <property type="protein sequence ID" value="SYX84850.1"/>
    <property type="molecule type" value="Genomic_DNA"/>
</dbReference>
<keyword evidence="2 5" id="KW-0238">DNA-binding</keyword>
<dbReference type="InterPro" id="IPR018060">
    <property type="entry name" value="HTH_AraC"/>
</dbReference>
<evidence type="ECO:0000313" key="6">
    <source>
        <dbReference type="Proteomes" id="UP000304148"/>
    </source>
</evidence>
<protein>
    <submittedName>
        <fullName evidence="5">AraC-type DNA-binding protein</fullName>
    </submittedName>
</protein>
<dbReference type="InterPro" id="IPR014710">
    <property type="entry name" value="RmlC-like_jellyroll"/>
</dbReference>
<evidence type="ECO:0000256" key="3">
    <source>
        <dbReference type="ARBA" id="ARBA00023163"/>
    </source>
</evidence>
<dbReference type="GO" id="GO:0003700">
    <property type="term" value="F:DNA-binding transcription factor activity"/>
    <property type="evidence" value="ECO:0007669"/>
    <property type="project" value="InterPro"/>
</dbReference>
<dbReference type="InterPro" id="IPR003313">
    <property type="entry name" value="AraC-bd"/>
</dbReference>
<gene>
    <name evidence="5" type="ORF">PBLR_13272</name>
</gene>
<evidence type="ECO:0000256" key="1">
    <source>
        <dbReference type="ARBA" id="ARBA00023015"/>
    </source>
</evidence>
<dbReference type="PROSITE" id="PS00041">
    <property type="entry name" value="HTH_ARAC_FAMILY_1"/>
    <property type="match status" value="1"/>
</dbReference>
<dbReference type="InterPro" id="IPR018062">
    <property type="entry name" value="HTH_AraC-typ_CS"/>
</dbReference>
<dbReference type="Gene3D" id="1.10.10.60">
    <property type="entry name" value="Homeodomain-like"/>
    <property type="match status" value="2"/>
</dbReference>
<dbReference type="Pfam" id="PF12833">
    <property type="entry name" value="HTH_18"/>
    <property type="match status" value="1"/>
</dbReference>
<keyword evidence="1" id="KW-0805">Transcription regulation</keyword>
<dbReference type="PROSITE" id="PS01124">
    <property type="entry name" value="HTH_ARAC_FAMILY_2"/>
    <property type="match status" value="1"/>
</dbReference>
<dbReference type="SUPFAM" id="SSF46689">
    <property type="entry name" value="Homeodomain-like"/>
    <property type="match status" value="2"/>
</dbReference>
<sequence>MGERANLAINEAPSKGELSVLFCGQSITEPLHHVGPSVHDYGIVHCVQSGRGKFTIRGVVYEVGAGESFFIFPGELHHYVADEADPWQYRWIGYRGSGVEQLLAIIGIGPHAPIVQGYRIHRVEALFRNVYKALQIGGSAGDMEAEGYMRVVLAEYARTTDKGSDANNDDKRSDIERQVEQAARWLSLQFDKSISIDELAHTLGYHRTYLSKMFRKQMGESPMQFLLRIRMERAKTLLKTTRLTIEQIAAAVGYEDALYFSKLYKKWYSHSPSSHRTEMQSGKPSGCLYF</sequence>
<dbReference type="AlphaFoldDB" id="A0A383RD05"/>
<dbReference type="SMART" id="SM00342">
    <property type="entry name" value="HTH_ARAC"/>
    <property type="match status" value="1"/>
</dbReference>
<dbReference type="Gene3D" id="2.60.120.10">
    <property type="entry name" value="Jelly Rolls"/>
    <property type="match status" value="1"/>
</dbReference>
<accession>A0A383RD05</accession>
<organism evidence="5 6">
    <name type="scientific">Paenibacillus alvei</name>
    <name type="common">Bacillus alvei</name>
    <dbReference type="NCBI Taxonomy" id="44250"/>
    <lineage>
        <taxon>Bacteria</taxon>
        <taxon>Bacillati</taxon>
        <taxon>Bacillota</taxon>
        <taxon>Bacilli</taxon>
        <taxon>Bacillales</taxon>
        <taxon>Paenibacillaceae</taxon>
        <taxon>Paenibacillus</taxon>
    </lineage>
</organism>
<dbReference type="RefSeq" id="WP_138186641.1">
    <property type="nucleotide sequence ID" value="NZ_LS992241.1"/>
</dbReference>
<dbReference type="InterPro" id="IPR009057">
    <property type="entry name" value="Homeodomain-like_sf"/>
</dbReference>
<keyword evidence="3" id="KW-0804">Transcription</keyword>
<feature type="domain" description="HTH araC/xylS-type" evidence="4">
    <location>
        <begin position="180"/>
        <end position="278"/>
    </location>
</feature>